<evidence type="ECO:0000313" key="4">
    <source>
        <dbReference type="Proteomes" id="UP000483820"/>
    </source>
</evidence>
<accession>A0A6A5G8U4</accession>
<dbReference type="GeneID" id="9812385"/>
<dbReference type="Proteomes" id="UP000483820">
    <property type="component" value="Chromosome V"/>
</dbReference>
<dbReference type="AlphaFoldDB" id="A0A6A5G8U4"/>
<feature type="compositionally biased region" description="Basic and acidic residues" evidence="1">
    <location>
        <begin position="380"/>
        <end position="405"/>
    </location>
</feature>
<dbReference type="Pfam" id="PF21518">
    <property type="entry name" value="Sas-5-like_implico"/>
    <property type="match status" value="1"/>
</dbReference>
<proteinExistence type="predicted"/>
<sequence>MSNYEDLPCSIHFPRQSGEVSHQPRVVEDSESPVTHRVPPPQAEQVRVSVPATTTIAAQRKKSCLSTTTNNSRKEPPTHPALRRKTVAFGRTVNVSQTVEGTSRHSKKALASPSSTSSPVQNQKMTEENQEDDWRDVMKNEINVMRKEMQEETTKRQEELNAQNLSKMQEMMSQFFQQITVAKPAADNTHREKENLYEPARQTRQQKPASKIALAREVVKKEGIIPPEALTILEQRVRSDPLFRQQIDNVLADAECDANRAAYSPPPPLSEARYTGGTAVNPALMRETLTVERSIRYGNGLSSIDSRQWTTERNDNRAHDNFRPYESEPPYQSMYQKGQSVSYYPSEAVGNTHRNNRTGYYVDDSSDQEEEIVAGGRGRNYHEPVETETAAERERRIREKYARKK</sequence>
<reference evidence="3 4" key="1">
    <citation type="submission" date="2019-12" db="EMBL/GenBank/DDBJ databases">
        <title>Chromosome-level assembly of the Caenorhabditis remanei genome.</title>
        <authorList>
            <person name="Teterina A.A."/>
            <person name="Willis J.H."/>
            <person name="Phillips P.C."/>
        </authorList>
    </citation>
    <scope>NUCLEOTIDE SEQUENCE [LARGE SCALE GENOMIC DNA]</scope>
    <source>
        <strain evidence="3 4">PX506</strain>
        <tissue evidence="3">Whole organism</tissue>
    </source>
</reference>
<evidence type="ECO:0000313" key="3">
    <source>
        <dbReference type="EMBL" id="KAF1751518.1"/>
    </source>
</evidence>
<protein>
    <recommendedName>
        <fullName evidence="2">Spindle assembly abnormal protein 5 implico domain-containing protein</fullName>
    </recommendedName>
</protein>
<dbReference type="KEGG" id="crq:GCK72_018072"/>
<feature type="region of interest" description="Disordered" evidence="1">
    <location>
        <begin position="59"/>
        <end position="81"/>
    </location>
</feature>
<feature type="compositionally biased region" description="Polar residues" evidence="1">
    <location>
        <begin position="112"/>
        <end position="124"/>
    </location>
</feature>
<organism evidence="3 4">
    <name type="scientific">Caenorhabditis remanei</name>
    <name type="common">Caenorhabditis vulgaris</name>
    <dbReference type="NCBI Taxonomy" id="31234"/>
    <lineage>
        <taxon>Eukaryota</taxon>
        <taxon>Metazoa</taxon>
        <taxon>Ecdysozoa</taxon>
        <taxon>Nematoda</taxon>
        <taxon>Chromadorea</taxon>
        <taxon>Rhabditida</taxon>
        <taxon>Rhabditina</taxon>
        <taxon>Rhabditomorpha</taxon>
        <taxon>Rhabditoidea</taxon>
        <taxon>Rhabditidae</taxon>
        <taxon>Peloderinae</taxon>
        <taxon>Caenorhabditis</taxon>
    </lineage>
</organism>
<feature type="region of interest" description="Disordered" evidence="1">
    <location>
        <begin position="1"/>
        <end position="46"/>
    </location>
</feature>
<feature type="domain" description="Spindle assembly abnormal protein 5 implico" evidence="2">
    <location>
        <begin position="211"/>
        <end position="254"/>
    </location>
</feature>
<feature type="region of interest" description="Disordered" evidence="1">
    <location>
        <begin position="346"/>
        <end position="405"/>
    </location>
</feature>
<feature type="region of interest" description="Disordered" evidence="1">
    <location>
        <begin position="94"/>
        <end position="132"/>
    </location>
</feature>
<evidence type="ECO:0000256" key="1">
    <source>
        <dbReference type="SAM" id="MobiDB-lite"/>
    </source>
</evidence>
<dbReference type="GO" id="GO:0007099">
    <property type="term" value="P:centriole replication"/>
    <property type="evidence" value="ECO:0007669"/>
    <property type="project" value="EnsemblMetazoa"/>
</dbReference>
<evidence type="ECO:0000259" key="2">
    <source>
        <dbReference type="Pfam" id="PF21518"/>
    </source>
</evidence>
<dbReference type="InterPro" id="IPR048594">
    <property type="entry name" value="Sas-5-like_implico"/>
</dbReference>
<dbReference type="RefSeq" id="XP_003114528.2">
    <property type="nucleotide sequence ID" value="XM_003114480.2"/>
</dbReference>
<comment type="caution">
    <text evidence="3">The sequence shown here is derived from an EMBL/GenBank/DDBJ whole genome shotgun (WGS) entry which is preliminary data.</text>
</comment>
<name>A0A6A5G8U4_CAERE</name>
<gene>
    <name evidence="3" type="ORF">GCK72_018072</name>
</gene>
<dbReference type="GO" id="GO:0005814">
    <property type="term" value="C:centriole"/>
    <property type="evidence" value="ECO:0007669"/>
    <property type="project" value="EnsemblMetazoa"/>
</dbReference>
<dbReference type="CTD" id="9812385"/>
<dbReference type="EMBL" id="WUAV01000005">
    <property type="protein sequence ID" value="KAF1751518.1"/>
    <property type="molecule type" value="Genomic_DNA"/>
</dbReference>
<dbReference type="GO" id="GO:0005737">
    <property type="term" value="C:cytoplasm"/>
    <property type="evidence" value="ECO:0007669"/>
    <property type="project" value="EnsemblMetazoa"/>
</dbReference>